<protein>
    <submittedName>
        <fullName evidence="3">Zinc finger protein</fullName>
    </submittedName>
</protein>
<evidence type="ECO:0000256" key="1">
    <source>
        <dbReference type="SAM" id="MobiDB-lite"/>
    </source>
</evidence>
<keyword evidence="2" id="KW-1185">Reference proteome</keyword>
<evidence type="ECO:0000313" key="3">
    <source>
        <dbReference type="WBParaSite" id="Csp11.Scaffold630.g17467.t1"/>
    </source>
</evidence>
<accession>A0A1I7UMJ5</accession>
<sequence length="182" mass="19945">MSPEKERNIDDSQSPIPPAHPPTPSTSTGIQNSSQNIGPMLTAMSGITPNSMADTLASINQMLQNPVPFIPLTSTHPPTPSTSTGIQNSSQNIGPMLAAMSGITPNSMADTRTGPMRKRQKTVNLAPAPIRRQRKSRPTRWMKCKFCPVSNTQRPLMEQHAKDYGYRQGIDDLGDFVEFRTN</sequence>
<reference evidence="3" key="1">
    <citation type="submission" date="2016-11" db="UniProtKB">
        <authorList>
            <consortium name="WormBaseParasite"/>
        </authorList>
    </citation>
    <scope>IDENTIFICATION</scope>
</reference>
<dbReference type="WBParaSite" id="Csp11.Scaffold630.g17467.t1">
    <property type="protein sequence ID" value="Csp11.Scaffold630.g17467.t1"/>
    <property type="gene ID" value="Csp11.Scaffold630.g17467"/>
</dbReference>
<dbReference type="Proteomes" id="UP000095282">
    <property type="component" value="Unplaced"/>
</dbReference>
<feature type="region of interest" description="Disordered" evidence="1">
    <location>
        <begin position="1"/>
        <end position="46"/>
    </location>
</feature>
<name>A0A1I7UMJ5_9PELO</name>
<feature type="compositionally biased region" description="Basic and acidic residues" evidence="1">
    <location>
        <begin position="1"/>
        <end position="10"/>
    </location>
</feature>
<organism evidence="2 3">
    <name type="scientific">Caenorhabditis tropicalis</name>
    <dbReference type="NCBI Taxonomy" id="1561998"/>
    <lineage>
        <taxon>Eukaryota</taxon>
        <taxon>Metazoa</taxon>
        <taxon>Ecdysozoa</taxon>
        <taxon>Nematoda</taxon>
        <taxon>Chromadorea</taxon>
        <taxon>Rhabditida</taxon>
        <taxon>Rhabditina</taxon>
        <taxon>Rhabditomorpha</taxon>
        <taxon>Rhabditoidea</taxon>
        <taxon>Rhabditidae</taxon>
        <taxon>Peloderinae</taxon>
        <taxon>Caenorhabditis</taxon>
    </lineage>
</organism>
<evidence type="ECO:0000313" key="2">
    <source>
        <dbReference type="Proteomes" id="UP000095282"/>
    </source>
</evidence>
<proteinExistence type="predicted"/>
<dbReference type="AlphaFoldDB" id="A0A1I7UMJ5"/>
<feature type="compositionally biased region" description="Pro residues" evidence="1">
    <location>
        <begin position="15"/>
        <end position="24"/>
    </location>
</feature>